<dbReference type="Gene3D" id="1.10.3720.10">
    <property type="entry name" value="MetI-like"/>
    <property type="match status" value="1"/>
</dbReference>
<protein>
    <recommendedName>
        <fullName evidence="10">Maltose/maltodextrin transport system permease protein MalG</fullName>
    </recommendedName>
</protein>
<keyword evidence="14" id="KW-1185">Reference proteome</keyword>
<evidence type="ECO:0000256" key="8">
    <source>
        <dbReference type="ARBA" id="ARBA00022989"/>
    </source>
</evidence>
<feature type="transmembrane region" description="Helical" evidence="11">
    <location>
        <begin position="256"/>
        <end position="277"/>
    </location>
</feature>
<comment type="caution">
    <text evidence="13">The sequence shown here is derived from an EMBL/GenBank/DDBJ whole genome shotgun (WGS) entry which is preliminary data.</text>
</comment>
<dbReference type="EMBL" id="SMYL01000014">
    <property type="protein sequence ID" value="TDK61173.1"/>
    <property type="molecule type" value="Genomic_DNA"/>
</dbReference>
<evidence type="ECO:0000259" key="12">
    <source>
        <dbReference type="PROSITE" id="PS50928"/>
    </source>
</evidence>
<evidence type="ECO:0000256" key="6">
    <source>
        <dbReference type="ARBA" id="ARBA00022597"/>
    </source>
</evidence>
<dbReference type="AlphaFoldDB" id="A0A4R5VRR6"/>
<proteinExistence type="inferred from homology"/>
<dbReference type="InterPro" id="IPR050901">
    <property type="entry name" value="BP-dep_ABC_trans_perm"/>
</dbReference>
<feature type="transmembrane region" description="Helical" evidence="11">
    <location>
        <begin position="118"/>
        <end position="142"/>
    </location>
</feature>
<evidence type="ECO:0000313" key="14">
    <source>
        <dbReference type="Proteomes" id="UP000294829"/>
    </source>
</evidence>
<evidence type="ECO:0000256" key="3">
    <source>
        <dbReference type="ARBA" id="ARBA00009047"/>
    </source>
</evidence>
<dbReference type="OrthoDB" id="8111552at2"/>
<accession>A0A4R5VRR6</accession>
<name>A0A4R5VRR6_9BURK</name>
<evidence type="ECO:0000256" key="5">
    <source>
        <dbReference type="ARBA" id="ARBA00022475"/>
    </source>
</evidence>
<comment type="subcellular location">
    <subcellularLocation>
        <location evidence="2 11">Cell membrane</location>
        <topology evidence="2 11">Multi-pass membrane protein</topology>
    </subcellularLocation>
</comment>
<feature type="transmembrane region" description="Helical" evidence="11">
    <location>
        <begin position="20"/>
        <end position="44"/>
    </location>
</feature>
<dbReference type="SUPFAM" id="SSF161098">
    <property type="entry name" value="MetI-like"/>
    <property type="match status" value="1"/>
</dbReference>
<keyword evidence="8 11" id="KW-1133">Transmembrane helix</keyword>
<evidence type="ECO:0000256" key="7">
    <source>
        <dbReference type="ARBA" id="ARBA00022692"/>
    </source>
</evidence>
<organism evidence="13 14">
    <name type="scientific">Sapientia aquatica</name>
    <dbReference type="NCBI Taxonomy" id="1549640"/>
    <lineage>
        <taxon>Bacteria</taxon>
        <taxon>Pseudomonadati</taxon>
        <taxon>Pseudomonadota</taxon>
        <taxon>Betaproteobacteria</taxon>
        <taxon>Burkholderiales</taxon>
        <taxon>Oxalobacteraceae</taxon>
        <taxon>Sapientia</taxon>
    </lineage>
</organism>
<feature type="transmembrane region" description="Helical" evidence="11">
    <location>
        <begin position="197"/>
        <end position="219"/>
    </location>
</feature>
<keyword evidence="6" id="KW-0762">Sugar transport</keyword>
<keyword evidence="7 11" id="KW-0812">Transmembrane</keyword>
<dbReference type="CDD" id="cd06261">
    <property type="entry name" value="TM_PBP2"/>
    <property type="match status" value="1"/>
</dbReference>
<comment type="function">
    <text evidence="1">Part of the ABC transporter complex MalEFGK involved in maltose/maltodextrin import. Probably responsible for the translocation of the substrate across the membrane.</text>
</comment>
<dbReference type="GO" id="GO:0005886">
    <property type="term" value="C:plasma membrane"/>
    <property type="evidence" value="ECO:0007669"/>
    <property type="project" value="UniProtKB-SubCell"/>
</dbReference>
<dbReference type="PANTHER" id="PTHR32243">
    <property type="entry name" value="MALTOSE TRANSPORT SYSTEM PERMEASE-RELATED"/>
    <property type="match status" value="1"/>
</dbReference>
<sequence>MPNAIAQNAEKTAKIRRSIICWLALSPLIVVVLFPFVVMLLTALKPQAEVLSYPTHWLPSYFAWQNFGDMWEATQFGTALKNSLLLSSLSTVCGVAISIPAAYALARFPFKGKGLYRRFLLATQMLSPILLVIGLFKLAASIPYGYGNLVDSHIGVIATYTALNTAFSVWMLQSYFSTIARDMEEAAWLEGCGRVRAVYQIFLPLALPAIVVTAIFAFINAWNEFAVVYTLIRSPENKPLTVQIVDLVAGRYSVEWHQVMAAALLATLPVALLFSWLQKYFVQGLSSGGVK</sequence>
<feature type="transmembrane region" description="Helical" evidence="11">
    <location>
        <begin position="84"/>
        <end position="106"/>
    </location>
</feature>
<dbReference type="PROSITE" id="PS50928">
    <property type="entry name" value="ABC_TM1"/>
    <property type="match status" value="1"/>
</dbReference>
<evidence type="ECO:0000313" key="13">
    <source>
        <dbReference type="EMBL" id="TDK61173.1"/>
    </source>
</evidence>
<keyword evidence="4 11" id="KW-0813">Transport</keyword>
<evidence type="ECO:0000256" key="1">
    <source>
        <dbReference type="ARBA" id="ARBA00002264"/>
    </source>
</evidence>
<keyword evidence="9 11" id="KW-0472">Membrane</keyword>
<evidence type="ECO:0000256" key="2">
    <source>
        <dbReference type="ARBA" id="ARBA00004651"/>
    </source>
</evidence>
<gene>
    <name evidence="13" type="ORF">E2I14_17415</name>
</gene>
<evidence type="ECO:0000256" key="10">
    <source>
        <dbReference type="ARBA" id="ARBA00041109"/>
    </source>
</evidence>
<evidence type="ECO:0000256" key="11">
    <source>
        <dbReference type="RuleBase" id="RU363032"/>
    </source>
</evidence>
<dbReference type="Pfam" id="PF00528">
    <property type="entry name" value="BPD_transp_1"/>
    <property type="match status" value="1"/>
</dbReference>
<reference evidence="13 14" key="1">
    <citation type="submission" date="2019-03" db="EMBL/GenBank/DDBJ databases">
        <title>Sapientia aquatica gen. nov., sp. nov., isolated from a crater lake.</title>
        <authorList>
            <person name="Felfoldi T."/>
            <person name="Szabo A."/>
            <person name="Toth E."/>
            <person name="Schumann P."/>
            <person name="Keki Z."/>
            <person name="Marialigeti K."/>
            <person name="Mathe I."/>
        </authorList>
    </citation>
    <scope>NUCLEOTIDE SEQUENCE [LARGE SCALE GENOMIC DNA]</scope>
    <source>
        <strain evidence="13 14">SA-152</strain>
    </source>
</reference>
<evidence type="ECO:0000256" key="4">
    <source>
        <dbReference type="ARBA" id="ARBA00022448"/>
    </source>
</evidence>
<feature type="transmembrane region" description="Helical" evidence="11">
    <location>
        <begin position="154"/>
        <end position="176"/>
    </location>
</feature>
<comment type="similarity">
    <text evidence="3">Belongs to the binding-protein-dependent transport system permease family. MalFG subfamily.</text>
</comment>
<dbReference type="RefSeq" id="WP_133330898.1">
    <property type="nucleotide sequence ID" value="NZ_SMYL01000014.1"/>
</dbReference>
<keyword evidence="5" id="KW-1003">Cell membrane</keyword>
<evidence type="ECO:0000256" key="9">
    <source>
        <dbReference type="ARBA" id="ARBA00023136"/>
    </source>
</evidence>
<feature type="domain" description="ABC transmembrane type-1" evidence="12">
    <location>
        <begin position="80"/>
        <end position="277"/>
    </location>
</feature>
<dbReference type="Proteomes" id="UP000294829">
    <property type="component" value="Unassembled WGS sequence"/>
</dbReference>
<dbReference type="GO" id="GO:0055085">
    <property type="term" value="P:transmembrane transport"/>
    <property type="evidence" value="ECO:0007669"/>
    <property type="project" value="InterPro"/>
</dbReference>
<dbReference type="InterPro" id="IPR000515">
    <property type="entry name" value="MetI-like"/>
</dbReference>
<dbReference type="InterPro" id="IPR035906">
    <property type="entry name" value="MetI-like_sf"/>
</dbReference>
<dbReference type="PANTHER" id="PTHR32243:SF50">
    <property type="entry name" value="MALTOSE_MALTODEXTRIN TRANSPORT SYSTEM PERMEASE PROTEIN MALG"/>
    <property type="match status" value="1"/>
</dbReference>